<dbReference type="PROSITE" id="PS50304">
    <property type="entry name" value="TUDOR"/>
    <property type="match status" value="1"/>
</dbReference>
<feature type="domain" description="Tudor" evidence="1">
    <location>
        <begin position="25"/>
        <end position="67"/>
    </location>
</feature>
<dbReference type="EMBL" id="JASDAP010000057">
    <property type="protein sequence ID" value="KAK1875927.1"/>
    <property type="molecule type" value="Genomic_DNA"/>
</dbReference>
<keyword evidence="3" id="KW-1185">Reference proteome</keyword>
<dbReference type="SUPFAM" id="SSF63748">
    <property type="entry name" value="Tudor/PWWP/MBT"/>
    <property type="match status" value="1"/>
</dbReference>
<keyword evidence="2" id="KW-0808">Transferase</keyword>
<proteinExistence type="predicted"/>
<protein>
    <submittedName>
        <fullName evidence="2">Bifunctional UDP-N-acetylglucosamine transferase and deubiquitinase ALG13</fullName>
    </submittedName>
</protein>
<dbReference type="InterPro" id="IPR002999">
    <property type="entry name" value="Tudor"/>
</dbReference>
<organism evidence="2 3">
    <name type="scientific">Dissostichus eleginoides</name>
    <name type="common">Patagonian toothfish</name>
    <name type="synonym">Dissostichus amissus</name>
    <dbReference type="NCBI Taxonomy" id="100907"/>
    <lineage>
        <taxon>Eukaryota</taxon>
        <taxon>Metazoa</taxon>
        <taxon>Chordata</taxon>
        <taxon>Craniata</taxon>
        <taxon>Vertebrata</taxon>
        <taxon>Euteleostomi</taxon>
        <taxon>Actinopterygii</taxon>
        <taxon>Neopterygii</taxon>
        <taxon>Teleostei</taxon>
        <taxon>Neoteleostei</taxon>
        <taxon>Acanthomorphata</taxon>
        <taxon>Eupercaria</taxon>
        <taxon>Perciformes</taxon>
        <taxon>Notothenioidei</taxon>
        <taxon>Nototheniidae</taxon>
        <taxon>Dissostichus</taxon>
    </lineage>
</organism>
<dbReference type="GO" id="GO:0016740">
    <property type="term" value="F:transferase activity"/>
    <property type="evidence" value="ECO:0007669"/>
    <property type="project" value="UniProtKB-KW"/>
</dbReference>
<dbReference type="AlphaFoldDB" id="A0AAD9B399"/>
<gene>
    <name evidence="2" type="ORF">KUDE01_031971</name>
</gene>
<sequence length="67" mass="7835">MEFDVWQDTCKEMQKTDYMVFAGRQYFLGDKCQVRLELKGKFYNAFIQEVGTHASAVTVFIEELGDK</sequence>
<comment type="caution">
    <text evidence="2">The sequence shown here is derived from an EMBL/GenBank/DDBJ whole genome shotgun (WGS) entry which is preliminary data.</text>
</comment>
<accession>A0AAD9B399</accession>
<evidence type="ECO:0000313" key="3">
    <source>
        <dbReference type="Proteomes" id="UP001228049"/>
    </source>
</evidence>
<evidence type="ECO:0000313" key="2">
    <source>
        <dbReference type="EMBL" id="KAK1875927.1"/>
    </source>
</evidence>
<name>A0AAD9B399_DISEL</name>
<reference evidence="2" key="1">
    <citation type="submission" date="2023-04" db="EMBL/GenBank/DDBJ databases">
        <title>Chromosome-level genome of Chaenocephalus aceratus.</title>
        <authorList>
            <person name="Park H."/>
        </authorList>
    </citation>
    <scope>NUCLEOTIDE SEQUENCE</scope>
    <source>
        <strain evidence="2">DE</strain>
        <tissue evidence="2">Muscle</tissue>
    </source>
</reference>
<dbReference type="Proteomes" id="UP001228049">
    <property type="component" value="Unassembled WGS sequence"/>
</dbReference>
<evidence type="ECO:0000259" key="1">
    <source>
        <dbReference type="PROSITE" id="PS50304"/>
    </source>
</evidence>